<organism evidence="4 5">
    <name type="scientific">Sulfuricurvum kujiense (strain ATCC BAA-921 / DSM 16994 / JCM 11577 / YK-1)</name>
    <dbReference type="NCBI Taxonomy" id="709032"/>
    <lineage>
        <taxon>Bacteria</taxon>
        <taxon>Pseudomonadati</taxon>
        <taxon>Campylobacterota</taxon>
        <taxon>Epsilonproteobacteria</taxon>
        <taxon>Campylobacterales</taxon>
        <taxon>Sulfurimonadaceae</taxon>
        <taxon>Sulfuricurvum</taxon>
    </lineage>
</organism>
<evidence type="ECO:0000313" key="4">
    <source>
        <dbReference type="EMBL" id="ADR35379.1"/>
    </source>
</evidence>
<dbReference type="InterPro" id="IPR029787">
    <property type="entry name" value="Nucleotide_cyclase"/>
</dbReference>
<dbReference type="EMBL" id="CP002357">
    <property type="protein sequence ID" value="ADR35379.1"/>
    <property type="molecule type" value="Genomic_DNA"/>
</dbReference>
<dbReference type="Pfam" id="PF00990">
    <property type="entry name" value="GGDEF"/>
    <property type="match status" value="1"/>
</dbReference>
<comment type="catalytic activity">
    <reaction evidence="2">
        <text>2 GTP = 3',3'-c-di-GMP + 2 diphosphate</text>
        <dbReference type="Rhea" id="RHEA:24898"/>
        <dbReference type="ChEBI" id="CHEBI:33019"/>
        <dbReference type="ChEBI" id="CHEBI:37565"/>
        <dbReference type="ChEBI" id="CHEBI:58805"/>
        <dbReference type="EC" id="2.7.7.65"/>
    </reaction>
</comment>
<dbReference type="RefSeq" id="WP_013449990.1">
    <property type="nucleotide sequence ID" value="NC_014755.1"/>
</dbReference>
<sequence length="255" mass="29634">MRNLVEEHSRITDEVKKRIEPIKIVFPAQYSKIYAQIAHSHEIDLQPDQLLTREMLDEKMVRHITTLSVCTSDAIDAMRNKDEALLDEIVLKTQQLQEEIQELRKIIYEDALTQSYNRKWFEDELLDIAKLRLRDSGTLVMIDLNKFKEINDTYGHVVGDKVLSLVANKLRETGGRVVRYGGDEFIVVFDKTLSHVQVKSKIESILSYFQKVHFKVGEYSFKIDFAFGMSSFTHDAEVLTVIESADKAMYRNKKK</sequence>
<keyword evidence="4" id="KW-0614">Plasmid</keyword>
<feature type="domain" description="GGDEF" evidence="3">
    <location>
        <begin position="135"/>
        <end position="255"/>
    </location>
</feature>
<dbReference type="SUPFAM" id="SSF55073">
    <property type="entry name" value="Nucleotide cyclase"/>
    <property type="match status" value="1"/>
</dbReference>
<dbReference type="OrthoDB" id="5445305at2"/>
<dbReference type="PANTHER" id="PTHR45138">
    <property type="entry name" value="REGULATORY COMPONENTS OF SENSORY TRANSDUCTION SYSTEM"/>
    <property type="match status" value="1"/>
</dbReference>
<reference evidence="4 5" key="1">
    <citation type="journal article" date="2012" name="Stand. Genomic Sci.">
        <title>Complete genome sequence of the sulfur compounds oxidizing chemolithoautotroph Sulfuricurvum kujiense type strain (YK-1(T)).</title>
        <authorList>
            <person name="Han C."/>
            <person name="Kotsyurbenko O."/>
            <person name="Chertkov O."/>
            <person name="Held B."/>
            <person name="Lapidus A."/>
            <person name="Nolan M."/>
            <person name="Lucas S."/>
            <person name="Hammon N."/>
            <person name="Deshpande S."/>
            <person name="Cheng J.F."/>
            <person name="Tapia R."/>
            <person name="Goodwin L.A."/>
            <person name="Pitluck S."/>
            <person name="Liolios K."/>
            <person name="Pagani I."/>
            <person name="Ivanova N."/>
            <person name="Mavromatis K."/>
            <person name="Mikhailova N."/>
            <person name="Pati A."/>
            <person name="Chen A."/>
            <person name="Palaniappan K."/>
            <person name="Land M."/>
            <person name="Hauser L."/>
            <person name="Chang Y.J."/>
            <person name="Jeffries C.D."/>
            <person name="Brambilla E.M."/>
            <person name="Rohde M."/>
            <person name="Spring S."/>
            <person name="Sikorski J."/>
            <person name="Goker M."/>
            <person name="Woyke T."/>
            <person name="Bristow J."/>
            <person name="Eisen J.A."/>
            <person name="Markowitz V."/>
            <person name="Hugenholtz P."/>
            <person name="Kyrpides N.C."/>
            <person name="Klenk H.P."/>
            <person name="Detter J.C."/>
        </authorList>
    </citation>
    <scope>NUCLEOTIDE SEQUENCE [LARGE SCALE GENOMIC DNA]</scope>
    <source>
        <strain evidence="5">ATCC BAA-921 / DSM 16994 / JCM 11577 / YK-1</strain>
    </source>
</reference>
<dbReference type="Gene3D" id="3.30.70.270">
    <property type="match status" value="1"/>
</dbReference>
<name>E4U3W3_SULKY</name>
<dbReference type="NCBIfam" id="TIGR00254">
    <property type="entry name" value="GGDEF"/>
    <property type="match status" value="1"/>
</dbReference>
<evidence type="ECO:0000259" key="3">
    <source>
        <dbReference type="PROSITE" id="PS50887"/>
    </source>
</evidence>
<keyword evidence="5" id="KW-1185">Reference proteome</keyword>
<proteinExistence type="predicted"/>
<geneLocation type="plasmid" evidence="4 5">
    <name>pSULKU02</name>
</geneLocation>
<dbReference type="PANTHER" id="PTHR45138:SF9">
    <property type="entry name" value="DIGUANYLATE CYCLASE DGCM-RELATED"/>
    <property type="match status" value="1"/>
</dbReference>
<dbReference type="KEGG" id="sku:Sulku_2729"/>
<dbReference type="GO" id="GO:0052621">
    <property type="term" value="F:diguanylate cyclase activity"/>
    <property type="evidence" value="ECO:0007669"/>
    <property type="project" value="UniProtKB-EC"/>
</dbReference>
<gene>
    <name evidence="4" type="ordered locus">Sulku_2729</name>
</gene>
<dbReference type="AlphaFoldDB" id="E4U3W3"/>
<protein>
    <recommendedName>
        <fullName evidence="1">diguanylate cyclase</fullName>
        <ecNumber evidence="1">2.7.7.65</ecNumber>
    </recommendedName>
</protein>
<dbReference type="EC" id="2.7.7.65" evidence="1"/>
<dbReference type="Proteomes" id="UP000008721">
    <property type="component" value="Plasmid pSULKU02"/>
</dbReference>
<dbReference type="CDD" id="cd01949">
    <property type="entry name" value="GGDEF"/>
    <property type="match status" value="1"/>
</dbReference>
<evidence type="ECO:0000313" key="5">
    <source>
        <dbReference type="Proteomes" id="UP000008721"/>
    </source>
</evidence>
<accession>E4U3W3</accession>
<dbReference type="InterPro" id="IPR050469">
    <property type="entry name" value="Diguanylate_Cyclase"/>
</dbReference>
<evidence type="ECO:0000256" key="2">
    <source>
        <dbReference type="ARBA" id="ARBA00034247"/>
    </source>
</evidence>
<dbReference type="PROSITE" id="PS50887">
    <property type="entry name" value="GGDEF"/>
    <property type="match status" value="1"/>
</dbReference>
<dbReference type="InterPro" id="IPR000160">
    <property type="entry name" value="GGDEF_dom"/>
</dbReference>
<evidence type="ECO:0000256" key="1">
    <source>
        <dbReference type="ARBA" id="ARBA00012528"/>
    </source>
</evidence>
<dbReference type="HOGENOM" id="CLU_000445_11_16_7"/>
<dbReference type="SMART" id="SM00267">
    <property type="entry name" value="GGDEF"/>
    <property type="match status" value="1"/>
</dbReference>
<dbReference type="InterPro" id="IPR043128">
    <property type="entry name" value="Rev_trsase/Diguanyl_cyclase"/>
</dbReference>